<dbReference type="eggNOG" id="ENOG502RHWZ">
    <property type="taxonomic scope" value="Eukaryota"/>
</dbReference>
<dbReference type="RefSeq" id="XP_003292773.1">
    <property type="nucleotide sequence ID" value="XM_003292725.1"/>
</dbReference>
<evidence type="ECO:0000313" key="3">
    <source>
        <dbReference type="EMBL" id="EGC30710.1"/>
    </source>
</evidence>
<dbReference type="Proteomes" id="UP000001064">
    <property type="component" value="Unassembled WGS sequence"/>
</dbReference>
<feature type="chain" id="PRO_5003265506" evidence="2">
    <location>
        <begin position="22"/>
        <end position="265"/>
    </location>
</feature>
<dbReference type="OrthoDB" id="23008at2759"/>
<dbReference type="InParanoid" id="F0ZZC8"/>
<proteinExistence type="predicted"/>
<organism evidence="3 4">
    <name type="scientific">Dictyostelium purpureum</name>
    <name type="common">Slime mold</name>
    <dbReference type="NCBI Taxonomy" id="5786"/>
    <lineage>
        <taxon>Eukaryota</taxon>
        <taxon>Amoebozoa</taxon>
        <taxon>Evosea</taxon>
        <taxon>Eumycetozoa</taxon>
        <taxon>Dictyostelia</taxon>
        <taxon>Dictyosteliales</taxon>
        <taxon>Dictyosteliaceae</taxon>
        <taxon>Dictyostelium</taxon>
    </lineage>
</organism>
<keyword evidence="4" id="KW-1185">Reference proteome</keyword>
<dbReference type="AlphaFoldDB" id="F0ZZC8"/>
<evidence type="ECO:0000256" key="2">
    <source>
        <dbReference type="SAM" id="SignalP"/>
    </source>
</evidence>
<sequence length="265" mass="29017">MQIKKILFLLNIFLIFNSINSFEFLTVQFEKSDCSGIPIVIYSTTQCSPAGYFNVEGTTVHVTIENNIKSVSDCKNPIKDYEDTLNKCNSNGLKTYFNKDYNVSLPEGYCAEVRLLQGGDCENNLELISYKDGVCINDGSNIYHRYLCDGNVAKRYKCASDCTKTVDKCVFDKVLDSIEKCPSIKTKSIKEITNDSSIKTPAPTKPNENGSSNNGTNTGGNNNSNTGSATTGGNNSKGGDNGNHSTILNINIVFISFLSLLLLLK</sequence>
<dbReference type="VEuPathDB" id="AmoebaDB:DICPUDRAFT_99460"/>
<feature type="compositionally biased region" description="Low complexity" evidence="1">
    <location>
        <begin position="209"/>
        <end position="234"/>
    </location>
</feature>
<dbReference type="GeneID" id="10508877"/>
<accession>F0ZZC8</accession>
<feature type="region of interest" description="Disordered" evidence="1">
    <location>
        <begin position="195"/>
        <end position="238"/>
    </location>
</feature>
<dbReference type="EMBL" id="GL871307">
    <property type="protein sequence ID" value="EGC30710.1"/>
    <property type="molecule type" value="Genomic_DNA"/>
</dbReference>
<evidence type="ECO:0000313" key="4">
    <source>
        <dbReference type="Proteomes" id="UP000001064"/>
    </source>
</evidence>
<gene>
    <name evidence="3" type="ORF">DICPUDRAFT_99460</name>
</gene>
<evidence type="ECO:0000256" key="1">
    <source>
        <dbReference type="SAM" id="MobiDB-lite"/>
    </source>
</evidence>
<keyword evidence="2" id="KW-0732">Signal</keyword>
<reference evidence="4" key="1">
    <citation type="journal article" date="2011" name="Genome Biol.">
        <title>Comparative genomics of the social amoebae Dictyostelium discoideum and Dictyostelium purpureum.</title>
        <authorList>
            <consortium name="US DOE Joint Genome Institute (JGI-PGF)"/>
            <person name="Sucgang R."/>
            <person name="Kuo A."/>
            <person name="Tian X."/>
            <person name="Salerno W."/>
            <person name="Parikh A."/>
            <person name="Feasley C.L."/>
            <person name="Dalin E."/>
            <person name="Tu H."/>
            <person name="Huang E."/>
            <person name="Barry K."/>
            <person name="Lindquist E."/>
            <person name="Shapiro H."/>
            <person name="Bruce D."/>
            <person name="Schmutz J."/>
            <person name="Salamov A."/>
            <person name="Fey P."/>
            <person name="Gaudet P."/>
            <person name="Anjard C."/>
            <person name="Babu M.M."/>
            <person name="Basu S."/>
            <person name="Bushmanova Y."/>
            <person name="van der Wel H."/>
            <person name="Katoh-Kurasawa M."/>
            <person name="Dinh C."/>
            <person name="Coutinho P.M."/>
            <person name="Saito T."/>
            <person name="Elias M."/>
            <person name="Schaap P."/>
            <person name="Kay R.R."/>
            <person name="Henrissat B."/>
            <person name="Eichinger L."/>
            <person name="Rivero F."/>
            <person name="Putnam N.H."/>
            <person name="West C.M."/>
            <person name="Loomis W.F."/>
            <person name="Chisholm R.L."/>
            <person name="Shaulsky G."/>
            <person name="Strassmann J.E."/>
            <person name="Queller D.C."/>
            <person name="Kuspa A."/>
            <person name="Grigoriev I.V."/>
        </authorList>
    </citation>
    <scope>NUCLEOTIDE SEQUENCE [LARGE SCALE GENOMIC DNA]</scope>
    <source>
        <strain evidence="4">QSDP1</strain>
    </source>
</reference>
<feature type="signal peptide" evidence="2">
    <location>
        <begin position="1"/>
        <end position="21"/>
    </location>
</feature>
<protein>
    <submittedName>
        <fullName evidence="3">Uncharacterized protein</fullName>
    </submittedName>
</protein>
<dbReference type="OMA" id="CINDGSN"/>
<name>F0ZZC8_DICPU</name>
<dbReference type="KEGG" id="dpp:DICPUDRAFT_99460"/>
<dbReference type="FunCoup" id="F0ZZC8">
    <property type="interactions" value="722"/>
</dbReference>